<feature type="region of interest" description="Disordered" evidence="1">
    <location>
        <begin position="102"/>
        <end position="214"/>
    </location>
</feature>
<organism evidence="2 3">
    <name type="scientific">Phialemonium thermophilum</name>
    <dbReference type="NCBI Taxonomy" id="223376"/>
    <lineage>
        <taxon>Eukaryota</taxon>
        <taxon>Fungi</taxon>
        <taxon>Dikarya</taxon>
        <taxon>Ascomycota</taxon>
        <taxon>Pezizomycotina</taxon>
        <taxon>Sordariomycetes</taxon>
        <taxon>Sordariomycetidae</taxon>
        <taxon>Cephalothecales</taxon>
        <taxon>Cephalothecaceae</taxon>
        <taxon>Phialemonium</taxon>
    </lineage>
</organism>
<feature type="compositionally biased region" description="Low complexity" evidence="1">
    <location>
        <begin position="157"/>
        <end position="171"/>
    </location>
</feature>
<feature type="compositionally biased region" description="Basic residues" evidence="1">
    <location>
        <begin position="60"/>
        <end position="70"/>
    </location>
</feature>
<dbReference type="Proteomes" id="UP001586593">
    <property type="component" value="Unassembled WGS sequence"/>
</dbReference>
<name>A0ABR3V0D6_9PEZI</name>
<sequence length="214" mass="22882">MNTLGAPTLAEDSPEDVYDPDEVVPRNSPILSAHVPKLQPSPSRSPSVELREASPASSARSRKLSSRFKIKPSQGDAALVALLGGGSRPEIAIHAGREVLVHDTEDEDLGCSSSSAYSERSRSRTRSISPFRDASHQEEEEERWRRTNGGAGGGRDGSSSHSHSHSNSNSRRGSDHEAAACRAQGESSSSMTTTDSSRRPEAAGALDLKRSPPW</sequence>
<comment type="caution">
    <text evidence="2">The sequence shown here is derived from an EMBL/GenBank/DDBJ whole genome shotgun (WGS) entry which is preliminary data.</text>
</comment>
<proteinExistence type="predicted"/>
<gene>
    <name evidence="2" type="ORF">VTK73DRAFT_5852</name>
</gene>
<feature type="compositionally biased region" description="Basic and acidic residues" evidence="1">
    <location>
        <begin position="133"/>
        <end position="145"/>
    </location>
</feature>
<protein>
    <submittedName>
        <fullName evidence="2">Uncharacterized protein</fullName>
    </submittedName>
</protein>
<accession>A0ABR3V0D6</accession>
<feature type="compositionally biased region" description="Acidic residues" evidence="1">
    <location>
        <begin position="12"/>
        <end position="22"/>
    </location>
</feature>
<evidence type="ECO:0000256" key="1">
    <source>
        <dbReference type="SAM" id="MobiDB-lite"/>
    </source>
</evidence>
<evidence type="ECO:0000313" key="2">
    <source>
        <dbReference type="EMBL" id="KAL1835272.1"/>
    </source>
</evidence>
<dbReference type="EMBL" id="JAZHXJ010003285">
    <property type="protein sequence ID" value="KAL1835272.1"/>
    <property type="molecule type" value="Genomic_DNA"/>
</dbReference>
<keyword evidence="3" id="KW-1185">Reference proteome</keyword>
<feature type="compositionally biased region" description="Basic and acidic residues" evidence="1">
    <location>
        <begin position="196"/>
        <end position="214"/>
    </location>
</feature>
<evidence type="ECO:0000313" key="3">
    <source>
        <dbReference type="Proteomes" id="UP001586593"/>
    </source>
</evidence>
<feature type="region of interest" description="Disordered" evidence="1">
    <location>
        <begin position="1"/>
        <end position="71"/>
    </location>
</feature>
<reference evidence="2 3" key="1">
    <citation type="journal article" date="2024" name="Commun. Biol.">
        <title>Comparative genomic analysis of thermophilic fungi reveals convergent evolutionary adaptations and gene losses.</title>
        <authorList>
            <person name="Steindorff A.S."/>
            <person name="Aguilar-Pontes M.V."/>
            <person name="Robinson A.J."/>
            <person name="Andreopoulos B."/>
            <person name="LaButti K."/>
            <person name="Kuo A."/>
            <person name="Mondo S."/>
            <person name="Riley R."/>
            <person name="Otillar R."/>
            <person name="Haridas S."/>
            <person name="Lipzen A."/>
            <person name="Grimwood J."/>
            <person name="Schmutz J."/>
            <person name="Clum A."/>
            <person name="Reid I.D."/>
            <person name="Moisan M.C."/>
            <person name="Butler G."/>
            <person name="Nguyen T.T.M."/>
            <person name="Dewar K."/>
            <person name="Conant G."/>
            <person name="Drula E."/>
            <person name="Henrissat B."/>
            <person name="Hansel C."/>
            <person name="Singer S."/>
            <person name="Hutchinson M.I."/>
            <person name="de Vries R.P."/>
            <person name="Natvig D.O."/>
            <person name="Powell A.J."/>
            <person name="Tsang A."/>
            <person name="Grigoriev I.V."/>
        </authorList>
    </citation>
    <scope>NUCLEOTIDE SEQUENCE [LARGE SCALE GENOMIC DNA]</scope>
    <source>
        <strain evidence="2 3">ATCC 24622</strain>
    </source>
</reference>